<dbReference type="CDD" id="cd06170">
    <property type="entry name" value="LuxR_C_like"/>
    <property type="match status" value="1"/>
</dbReference>
<dbReference type="Gene3D" id="1.10.10.10">
    <property type="entry name" value="Winged helix-like DNA-binding domain superfamily/Winged helix DNA-binding domain"/>
    <property type="match status" value="1"/>
</dbReference>
<reference evidence="3 6" key="3">
    <citation type="submission" date="2017-11" db="EMBL/GenBank/DDBJ databases">
        <title>Complete genome sequence of Serratia sp. ATCC 39006 LacA.</title>
        <authorList>
            <person name="Hampton H.G."/>
            <person name="Jackson S.A."/>
            <person name="Jauregui R."/>
            <person name="Poulter G.T.M."/>
            <person name="Salmond G.P.C."/>
            <person name="Fineran P.C."/>
        </authorList>
    </citation>
    <scope>NUCLEOTIDE SEQUENCE [LARGE SCALE GENOMIC DNA]</scope>
    <source>
        <strain evidence="3 6">ATCC 39006</strain>
    </source>
</reference>
<protein>
    <submittedName>
        <fullName evidence="4">Helix-turn-helix transcriptional regulator</fullName>
    </submittedName>
</protein>
<dbReference type="KEGG" id="sera:Ser39006_020735"/>
<dbReference type="Pfam" id="PF00196">
    <property type="entry name" value="GerE"/>
    <property type="match status" value="1"/>
</dbReference>
<organism evidence="4 5">
    <name type="scientific">Serratia sp. (strain ATCC 39006)</name>
    <name type="common">Prodigiosinella confusarubida</name>
    <dbReference type="NCBI Taxonomy" id="104623"/>
    <lineage>
        <taxon>Bacteria</taxon>
        <taxon>Pseudomonadati</taxon>
        <taxon>Pseudomonadota</taxon>
        <taxon>Gammaproteobacteria</taxon>
        <taxon>Enterobacterales</taxon>
        <taxon>Pectobacteriaceae</taxon>
        <taxon>Prodigiosinella</taxon>
    </lineage>
</organism>
<dbReference type="AlphaFoldDB" id="A0A2I5TP30"/>
<dbReference type="InterPro" id="IPR016032">
    <property type="entry name" value="Sig_transdc_resp-reg_C-effctor"/>
</dbReference>
<dbReference type="InterPro" id="IPR036388">
    <property type="entry name" value="WH-like_DNA-bd_sf"/>
</dbReference>
<dbReference type="OrthoDB" id="6191871at2"/>
<sequence length="229" mass="27047">MPPSEKTITDYISNLITLLEGLNEPWGIKDLESRHIYMNKAAYLYTNTPRNFDIEGRFDEEFPAEWAELSDDFKEHDRRTEKSKKRVAIIETHYWYGKKTLTPFISEKIPIFDNDKKCIGTLWNSKQLDTLSPLIYINKEKPTTLKTELTTTIFTKSEFDIIFWMLQRFSSKQIAQKINVSHKTIENRIYNMYQKAGVHSLHQFEEFCYHLGLNNYIPDSLISKGVQFI</sequence>
<reference evidence="4" key="2">
    <citation type="submission" date="2013-09" db="EMBL/GenBank/DDBJ databases">
        <authorList>
            <person name="Wang G."/>
            <person name="Yang Y."/>
            <person name="Su Y."/>
        </authorList>
    </citation>
    <scope>NUCLEOTIDE SEQUENCE</scope>
    <source>
        <strain evidence="4">ATCC 39006</strain>
    </source>
</reference>
<evidence type="ECO:0000313" key="5">
    <source>
        <dbReference type="Proteomes" id="UP000017700"/>
    </source>
</evidence>
<dbReference type="EMBL" id="CP025085">
    <property type="protein sequence ID" value="AUH02002.1"/>
    <property type="molecule type" value="Genomic_DNA"/>
</dbReference>
<dbReference type="STRING" id="104623.Ser39006_01361"/>
<reference evidence="4" key="4">
    <citation type="submission" date="2017-11" db="EMBL/GenBank/DDBJ databases">
        <title>Complete genome sequence of Serratia sp. ATCC 39006.</title>
        <authorList>
            <person name="Hampton H.G."/>
            <person name="Jackson S.A."/>
            <person name="Jauregui R."/>
            <person name="Poulter G.T.M."/>
            <person name="Salmond G.P.C."/>
            <person name="Fineran P.C."/>
        </authorList>
    </citation>
    <scope>NUCLEOTIDE SEQUENCE</scope>
    <source>
        <strain evidence="4">ATCC 39006</strain>
    </source>
</reference>
<dbReference type="SMART" id="SM00421">
    <property type="entry name" value="HTH_LUXR"/>
    <property type="match status" value="1"/>
</dbReference>
<evidence type="ECO:0000313" key="3">
    <source>
        <dbReference type="EMBL" id="AUH02002.1"/>
    </source>
</evidence>
<name>A0A2I5TP30_SERS3</name>
<dbReference type="KEGG" id="serq:CWC46_20740"/>
<evidence type="ECO:0000313" key="6">
    <source>
        <dbReference type="Proteomes" id="UP000233778"/>
    </source>
</evidence>
<evidence type="ECO:0000313" key="4">
    <source>
        <dbReference type="EMBL" id="AUH06324.1"/>
    </source>
</evidence>
<accession>A0A2I5TP30</accession>
<dbReference type="Proteomes" id="UP000017700">
    <property type="component" value="Chromosome"/>
</dbReference>
<dbReference type="GO" id="GO:0006355">
    <property type="term" value="P:regulation of DNA-templated transcription"/>
    <property type="evidence" value="ECO:0007669"/>
    <property type="project" value="InterPro"/>
</dbReference>
<dbReference type="SUPFAM" id="SSF46894">
    <property type="entry name" value="C-terminal effector domain of the bipartite response regulators"/>
    <property type="match status" value="1"/>
</dbReference>
<dbReference type="InterPro" id="IPR000792">
    <property type="entry name" value="Tscrpt_reg_LuxR_C"/>
</dbReference>
<evidence type="ECO:0000259" key="2">
    <source>
        <dbReference type="SMART" id="SM00421"/>
    </source>
</evidence>
<reference evidence="4 5" key="1">
    <citation type="journal article" date="2013" name="Genome Announc.">
        <title>Draft genome sequence of Serratia sp. strain ATCC 39006, a model bacterium for analysis of the biosynthesis and regulation of prodigiosin, a carbapenem, and gas vesicles.</title>
        <authorList>
            <person name="Fineran P.C."/>
            <person name="Iglesias Cans M.C."/>
            <person name="Ramsay J.P."/>
            <person name="Wilf N.M."/>
            <person name="Cossyleon D."/>
            <person name="McNeil M.B."/>
            <person name="Williamson N.R."/>
            <person name="Monson R.E."/>
            <person name="Becher S.A."/>
            <person name="Stanton J.A."/>
            <person name="Brugger K."/>
            <person name="Brown S.D."/>
            <person name="Salmond G.P."/>
        </authorList>
    </citation>
    <scope>NUCLEOTIDE SEQUENCE [LARGE SCALE GENOMIC DNA]</scope>
    <source>
        <strain evidence="4">ATCC 39006</strain>
        <strain evidence="5">ATCC 39006 / SC 11482</strain>
    </source>
</reference>
<dbReference type="Pfam" id="PF08448">
    <property type="entry name" value="PAS_4"/>
    <property type="match status" value="1"/>
</dbReference>
<keyword evidence="5" id="KW-1185">Reference proteome</keyword>
<dbReference type="Proteomes" id="UP000233778">
    <property type="component" value="Chromosome"/>
</dbReference>
<gene>
    <name evidence="3" type="ORF">CWC46_20740</name>
    <name evidence="4" type="ORF">Ser39006_020735</name>
</gene>
<feature type="domain" description="HTH luxR-type" evidence="2">
    <location>
        <begin position="151"/>
        <end position="208"/>
    </location>
</feature>
<dbReference type="InterPro" id="IPR013656">
    <property type="entry name" value="PAS_4"/>
</dbReference>
<dbReference type="RefSeq" id="WP_021014631.1">
    <property type="nucleotide sequence ID" value="NZ_CP025084.1"/>
</dbReference>
<evidence type="ECO:0000256" key="1">
    <source>
        <dbReference type="ARBA" id="ARBA00023125"/>
    </source>
</evidence>
<keyword evidence="1" id="KW-0238">DNA-binding</keyword>
<dbReference type="GO" id="GO:0003677">
    <property type="term" value="F:DNA binding"/>
    <property type="evidence" value="ECO:0007669"/>
    <property type="project" value="UniProtKB-KW"/>
</dbReference>
<dbReference type="EMBL" id="CP025084">
    <property type="protein sequence ID" value="AUH06324.1"/>
    <property type="molecule type" value="Genomic_DNA"/>
</dbReference>
<proteinExistence type="predicted"/>